<organism evidence="2 3">
    <name type="scientific">Wickerhamomyces mucosus</name>
    <dbReference type="NCBI Taxonomy" id="1378264"/>
    <lineage>
        <taxon>Eukaryota</taxon>
        <taxon>Fungi</taxon>
        <taxon>Dikarya</taxon>
        <taxon>Ascomycota</taxon>
        <taxon>Saccharomycotina</taxon>
        <taxon>Saccharomycetes</taxon>
        <taxon>Phaffomycetales</taxon>
        <taxon>Wickerhamomycetaceae</taxon>
        <taxon>Wickerhamomyces</taxon>
    </lineage>
</organism>
<dbReference type="Proteomes" id="UP000769528">
    <property type="component" value="Unassembled WGS sequence"/>
</dbReference>
<feature type="domain" description="Thioredoxin-like fold" evidence="1">
    <location>
        <begin position="25"/>
        <end position="188"/>
    </location>
</feature>
<proteinExistence type="predicted"/>
<sequence length="208" mass="24183">MSLLPKFAKSHIYPPLSQVPANSFPNTVEVFLDYACPFSAKIFKNWYNELFPKLDPAKHRFIFKSYVQPWHPTSNLLHEAAIAFQYIQPEEFLKFSYLLFDSIEEFYDTNTADLTRNEIYEKIYNDIVEPNFPKVNRSDYLSLLTIIKTTEKHRNNGNAVTNDLKWFTKNGRQQGIHVTPTVVINGYEDSSIESSTPSEVVYEKLAKL</sequence>
<evidence type="ECO:0000259" key="1">
    <source>
        <dbReference type="Pfam" id="PF13462"/>
    </source>
</evidence>
<dbReference type="PANTHER" id="PTHR33875">
    <property type="entry name" value="OS09G0542200 PROTEIN"/>
    <property type="match status" value="1"/>
</dbReference>
<keyword evidence="3" id="KW-1185">Reference proteome</keyword>
<reference evidence="2" key="2">
    <citation type="submission" date="2021-01" db="EMBL/GenBank/DDBJ databases">
        <authorList>
            <person name="Schikora-Tamarit M.A."/>
        </authorList>
    </citation>
    <scope>NUCLEOTIDE SEQUENCE</scope>
    <source>
        <strain evidence="2">CBS6341</strain>
    </source>
</reference>
<dbReference type="EMBL" id="JAEUBF010001445">
    <property type="protein sequence ID" value="KAH3666396.1"/>
    <property type="molecule type" value="Genomic_DNA"/>
</dbReference>
<dbReference type="OrthoDB" id="37297at2759"/>
<dbReference type="PANTHER" id="PTHR33875:SF2">
    <property type="entry name" value="ACR183CP"/>
    <property type="match status" value="1"/>
</dbReference>
<dbReference type="Pfam" id="PF13462">
    <property type="entry name" value="Thioredoxin_4"/>
    <property type="match status" value="1"/>
</dbReference>
<reference evidence="2" key="1">
    <citation type="journal article" date="2021" name="Open Biol.">
        <title>Shared evolutionary footprints suggest mitochondrial oxidative damage underlies multiple complex I losses in fungi.</title>
        <authorList>
            <person name="Schikora-Tamarit M.A."/>
            <person name="Marcet-Houben M."/>
            <person name="Nosek J."/>
            <person name="Gabaldon T."/>
        </authorList>
    </citation>
    <scope>NUCLEOTIDE SEQUENCE</scope>
    <source>
        <strain evidence="2">CBS6341</strain>
    </source>
</reference>
<dbReference type="AlphaFoldDB" id="A0A9P8T5X7"/>
<dbReference type="Gene3D" id="3.40.30.10">
    <property type="entry name" value="Glutaredoxin"/>
    <property type="match status" value="1"/>
</dbReference>
<comment type="caution">
    <text evidence="2">The sequence shown here is derived from an EMBL/GenBank/DDBJ whole genome shotgun (WGS) entry which is preliminary data.</text>
</comment>
<dbReference type="InterPro" id="IPR012336">
    <property type="entry name" value="Thioredoxin-like_fold"/>
</dbReference>
<evidence type="ECO:0000313" key="2">
    <source>
        <dbReference type="EMBL" id="KAH3666396.1"/>
    </source>
</evidence>
<evidence type="ECO:0000313" key="3">
    <source>
        <dbReference type="Proteomes" id="UP000769528"/>
    </source>
</evidence>
<dbReference type="InterPro" id="IPR036249">
    <property type="entry name" value="Thioredoxin-like_sf"/>
</dbReference>
<accession>A0A9P8T5X7</accession>
<name>A0A9P8T5X7_9ASCO</name>
<dbReference type="SUPFAM" id="SSF52833">
    <property type="entry name" value="Thioredoxin-like"/>
    <property type="match status" value="1"/>
</dbReference>
<protein>
    <recommendedName>
        <fullName evidence="1">Thioredoxin-like fold domain-containing protein</fullName>
    </recommendedName>
</protein>
<gene>
    <name evidence="2" type="ORF">WICMUC_005664</name>
</gene>